<comment type="caution">
    <text evidence="5">The sequence shown here is derived from an EMBL/GenBank/DDBJ whole genome shotgun (WGS) entry which is preliminary data.</text>
</comment>
<evidence type="ECO:0000256" key="2">
    <source>
        <dbReference type="ARBA" id="ARBA00008520"/>
    </source>
</evidence>
<dbReference type="PANTHER" id="PTHR43649">
    <property type="entry name" value="ARABINOSE-BINDING PROTEIN-RELATED"/>
    <property type="match status" value="1"/>
</dbReference>
<dbReference type="SUPFAM" id="SSF53850">
    <property type="entry name" value="Periplasmic binding protein-like II"/>
    <property type="match status" value="1"/>
</dbReference>
<dbReference type="PANTHER" id="PTHR43649:SF28">
    <property type="entry name" value="BINDING PROTEIN COMPONENT OF ABC SUGAR TRANSPORTER-RELATED"/>
    <property type="match status" value="1"/>
</dbReference>
<proteinExistence type="inferred from homology"/>
<keyword evidence="6" id="KW-1185">Reference proteome</keyword>
<dbReference type="PROSITE" id="PS51257">
    <property type="entry name" value="PROKAR_LIPOPROTEIN"/>
    <property type="match status" value="1"/>
</dbReference>
<dbReference type="GeneID" id="76201070"/>
<dbReference type="Gene3D" id="3.40.190.10">
    <property type="entry name" value="Periplasmic binding protein-like II"/>
    <property type="match status" value="2"/>
</dbReference>
<sequence>MARNTRITRRSVLKGVGTASVVSLSGCLGMGGNGSSEKAEVLHGWTGGDGQDAVNNLIDGFKKQYPDVDANFNAIGGGGNTNLDTTISKRAQNRNLPSSWADWPGANLVQFSESDLLGDIGDVWKKNGMESAYSKEAKRLSRLKGSTVGEGSYAAVPIGSHRLNDLFYNVKVLEKAGVDPTSLSKPADLLNAMKQVENKTDAVGMAQGQKAPWTTLQLWAVVLLGQSGYDAYMNFIDGKGKAKDVRSAFETVKQYSNHFNKNASTADFTTANQKIMNGEAAFIHQGNWVAGAYRNQENFEYDKDWGAVSFPGTEGIYTLHFDSFPFPADGPAPDAAKKFLEYVGTKDAQVRFNKFKGSIPPRTDVPTKEFGPYLTKTIEDYTNVKQKPPTIAHGLAVTSNVLSDLETVINDEFLGSGNIKTATQGMLDAVSKQG</sequence>
<gene>
    <name evidence="5" type="ORF">ACFQL7_17095</name>
</gene>
<dbReference type="EMBL" id="JBHTAX010000001">
    <property type="protein sequence ID" value="MFC7191345.1"/>
    <property type="molecule type" value="Genomic_DNA"/>
</dbReference>
<dbReference type="AlphaFoldDB" id="A0ABD5YPY0"/>
<organism evidence="5 6">
    <name type="scientific">Halocatena marina</name>
    <dbReference type="NCBI Taxonomy" id="2934937"/>
    <lineage>
        <taxon>Archaea</taxon>
        <taxon>Methanobacteriati</taxon>
        <taxon>Methanobacteriota</taxon>
        <taxon>Stenosarchaea group</taxon>
        <taxon>Halobacteria</taxon>
        <taxon>Halobacteriales</taxon>
        <taxon>Natronomonadaceae</taxon>
        <taxon>Halocatena</taxon>
    </lineage>
</organism>
<dbReference type="Proteomes" id="UP001596417">
    <property type="component" value="Unassembled WGS sequence"/>
</dbReference>
<evidence type="ECO:0000313" key="6">
    <source>
        <dbReference type="Proteomes" id="UP001596417"/>
    </source>
</evidence>
<name>A0ABD5YPY0_9EURY</name>
<comment type="subcellular location">
    <subcellularLocation>
        <location evidence="1">Cell envelope</location>
    </subcellularLocation>
</comment>
<dbReference type="Pfam" id="PF13416">
    <property type="entry name" value="SBP_bac_8"/>
    <property type="match status" value="1"/>
</dbReference>
<dbReference type="InterPro" id="IPR050490">
    <property type="entry name" value="Bact_solute-bd_prot1"/>
</dbReference>
<accession>A0ABD5YPY0</accession>
<comment type="similarity">
    <text evidence="2">Belongs to the bacterial solute-binding protein 1 family.</text>
</comment>
<keyword evidence="4" id="KW-0732">Signal</keyword>
<evidence type="ECO:0000256" key="1">
    <source>
        <dbReference type="ARBA" id="ARBA00004196"/>
    </source>
</evidence>
<dbReference type="RefSeq" id="WP_264555685.1">
    <property type="nucleotide sequence ID" value="NZ_CP109979.1"/>
</dbReference>
<keyword evidence="3" id="KW-0813">Transport</keyword>
<reference evidence="5 6" key="1">
    <citation type="journal article" date="2019" name="Int. J. Syst. Evol. Microbiol.">
        <title>The Global Catalogue of Microorganisms (GCM) 10K type strain sequencing project: providing services to taxonomists for standard genome sequencing and annotation.</title>
        <authorList>
            <consortium name="The Broad Institute Genomics Platform"/>
            <consortium name="The Broad Institute Genome Sequencing Center for Infectious Disease"/>
            <person name="Wu L."/>
            <person name="Ma J."/>
        </authorList>
    </citation>
    <scope>NUCLEOTIDE SEQUENCE [LARGE SCALE GENOMIC DNA]</scope>
    <source>
        <strain evidence="5 6">RDMS1</strain>
    </source>
</reference>
<evidence type="ECO:0000313" key="5">
    <source>
        <dbReference type="EMBL" id="MFC7191345.1"/>
    </source>
</evidence>
<dbReference type="InterPro" id="IPR006059">
    <property type="entry name" value="SBP"/>
</dbReference>
<evidence type="ECO:0000256" key="3">
    <source>
        <dbReference type="ARBA" id="ARBA00022448"/>
    </source>
</evidence>
<protein>
    <submittedName>
        <fullName evidence="5">ABC transporter substrate-binding protein</fullName>
    </submittedName>
</protein>
<evidence type="ECO:0000256" key="4">
    <source>
        <dbReference type="ARBA" id="ARBA00022729"/>
    </source>
</evidence>